<accession>A0A1B0C3W2</accession>
<dbReference type="AlphaFoldDB" id="A0A1B0C3W2"/>
<keyword evidence="1" id="KW-0812">Transmembrane</keyword>
<reference evidence="2" key="2">
    <citation type="submission" date="2020-05" db="UniProtKB">
        <authorList>
            <consortium name="EnsemblMetazoa"/>
        </authorList>
    </citation>
    <scope>IDENTIFICATION</scope>
    <source>
        <strain evidence="2">IAEA</strain>
    </source>
</reference>
<reference evidence="3" key="1">
    <citation type="submission" date="2015-01" db="EMBL/GenBank/DDBJ databases">
        <authorList>
            <person name="Aksoy S."/>
            <person name="Warren W."/>
            <person name="Wilson R.K."/>
        </authorList>
    </citation>
    <scope>NUCLEOTIDE SEQUENCE [LARGE SCALE GENOMIC DNA]</scope>
    <source>
        <strain evidence="3">IAEA</strain>
    </source>
</reference>
<protein>
    <submittedName>
        <fullName evidence="2">Uncharacterized protein</fullName>
    </submittedName>
</protein>
<dbReference type="EMBL" id="JXJN01025126">
    <property type="status" value="NOT_ANNOTATED_CDS"/>
    <property type="molecule type" value="Genomic_DNA"/>
</dbReference>
<evidence type="ECO:0000256" key="1">
    <source>
        <dbReference type="SAM" id="Phobius"/>
    </source>
</evidence>
<feature type="transmembrane region" description="Helical" evidence="1">
    <location>
        <begin position="48"/>
        <end position="67"/>
    </location>
</feature>
<evidence type="ECO:0000313" key="2">
    <source>
        <dbReference type="EnsemblMetazoa" id="GPPI048408-PA"/>
    </source>
</evidence>
<feature type="transmembrane region" description="Helical" evidence="1">
    <location>
        <begin position="9"/>
        <end position="28"/>
    </location>
</feature>
<keyword evidence="3" id="KW-1185">Reference proteome</keyword>
<organism evidence="2 3">
    <name type="scientific">Glossina palpalis gambiensis</name>
    <dbReference type="NCBI Taxonomy" id="67801"/>
    <lineage>
        <taxon>Eukaryota</taxon>
        <taxon>Metazoa</taxon>
        <taxon>Ecdysozoa</taxon>
        <taxon>Arthropoda</taxon>
        <taxon>Hexapoda</taxon>
        <taxon>Insecta</taxon>
        <taxon>Pterygota</taxon>
        <taxon>Neoptera</taxon>
        <taxon>Endopterygota</taxon>
        <taxon>Diptera</taxon>
        <taxon>Brachycera</taxon>
        <taxon>Muscomorpha</taxon>
        <taxon>Hippoboscoidea</taxon>
        <taxon>Glossinidae</taxon>
        <taxon>Glossina</taxon>
    </lineage>
</organism>
<dbReference type="VEuPathDB" id="VectorBase:GPPI048408"/>
<sequence>MSYQINSGIILLNIRLYLRFVVSMYYLQFMLNDDDDNYDDDMRVLADFFVKTCLGQILLVGGSARALSHSQVVKKSNYKVSTPELKLNEEFSYATQTVINIKKFIPSQIFVTSN</sequence>
<keyword evidence="1" id="KW-0472">Membrane</keyword>
<dbReference type="EnsemblMetazoa" id="GPPI048408-RA">
    <property type="protein sequence ID" value="GPPI048408-PA"/>
    <property type="gene ID" value="GPPI048408"/>
</dbReference>
<proteinExistence type="predicted"/>
<dbReference type="Proteomes" id="UP000092460">
    <property type="component" value="Unassembled WGS sequence"/>
</dbReference>
<evidence type="ECO:0000313" key="3">
    <source>
        <dbReference type="Proteomes" id="UP000092460"/>
    </source>
</evidence>
<keyword evidence="1" id="KW-1133">Transmembrane helix</keyword>
<name>A0A1B0C3W2_9MUSC</name>